<organism evidence="2 3">
    <name type="scientific">Gossypium barbadense</name>
    <name type="common">Sea Island cotton</name>
    <name type="synonym">Hibiscus barbadensis</name>
    <dbReference type="NCBI Taxonomy" id="3634"/>
    <lineage>
        <taxon>Eukaryota</taxon>
        <taxon>Viridiplantae</taxon>
        <taxon>Streptophyta</taxon>
        <taxon>Embryophyta</taxon>
        <taxon>Tracheophyta</taxon>
        <taxon>Spermatophyta</taxon>
        <taxon>Magnoliopsida</taxon>
        <taxon>eudicotyledons</taxon>
        <taxon>Gunneridae</taxon>
        <taxon>Pentapetalae</taxon>
        <taxon>rosids</taxon>
        <taxon>malvids</taxon>
        <taxon>Malvales</taxon>
        <taxon>Malvaceae</taxon>
        <taxon>Malvoideae</taxon>
        <taxon>Gossypium</taxon>
    </lineage>
</organism>
<dbReference type="Proteomes" id="UP000239757">
    <property type="component" value="Unassembled WGS sequence"/>
</dbReference>
<gene>
    <name evidence="2" type="ORF">GOBAR_AA10686</name>
</gene>
<evidence type="ECO:0000256" key="1">
    <source>
        <dbReference type="SAM" id="MobiDB-lite"/>
    </source>
</evidence>
<dbReference type="EMBL" id="KZ663796">
    <property type="protein sequence ID" value="PPS09959.1"/>
    <property type="molecule type" value="Genomic_DNA"/>
</dbReference>
<proteinExistence type="predicted"/>
<sequence>MMRKGRNGEGKPSLKIGKGKAKVDEEGSNFGSVTDRGLKRVPKEGRSRVRSKRKKMRGYSAEGEVESLVRLASGRCKSRVAMEEFGKVLDELALIDIKPDKGLKPINEYTDPRLFFKYEVYWAKDKDAKNLVRKVCEGNNNSNFIECLEMIRSVLGP</sequence>
<dbReference type="OrthoDB" id="1029220at2759"/>
<protein>
    <submittedName>
        <fullName evidence="2">Uncharacterized protein</fullName>
    </submittedName>
</protein>
<dbReference type="AlphaFoldDB" id="A0A2P5Y2X4"/>
<name>A0A2P5Y2X4_GOSBA</name>
<evidence type="ECO:0000313" key="3">
    <source>
        <dbReference type="Proteomes" id="UP000239757"/>
    </source>
</evidence>
<reference evidence="2 3" key="1">
    <citation type="submission" date="2015-01" db="EMBL/GenBank/DDBJ databases">
        <title>Genome of allotetraploid Gossypium barbadense reveals genomic plasticity and fiber elongation in cotton evolution.</title>
        <authorList>
            <person name="Chen X."/>
            <person name="Liu X."/>
            <person name="Zhao B."/>
            <person name="Zheng H."/>
            <person name="Hu Y."/>
            <person name="Lu G."/>
            <person name="Yang C."/>
            <person name="Chen J."/>
            <person name="Shan C."/>
            <person name="Zhang L."/>
            <person name="Zhou Y."/>
            <person name="Wang L."/>
            <person name="Guo W."/>
            <person name="Bai Y."/>
            <person name="Ruan J."/>
            <person name="Shangguan X."/>
            <person name="Mao Y."/>
            <person name="Jiang J."/>
            <person name="Zhu Y."/>
            <person name="Lei J."/>
            <person name="Kang H."/>
            <person name="Chen S."/>
            <person name="He X."/>
            <person name="Wang R."/>
            <person name="Wang Y."/>
            <person name="Chen J."/>
            <person name="Wang L."/>
            <person name="Yu S."/>
            <person name="Wang B."/>
            <person name="Wei J."/>
            <person name="Song S."/>
            <person name="Lu X."/>
            <person name="Gao Z."/>
            <person name="Gu W."/>
            <person name="Deng X."/>
            <person name="Ma D."/>
            <person name="Wang S."/>
            <person name="Liang W."/>
            <person name="Fang L."/>
            <person name="Cai C."/>
            <person name="Zhu X."/>
            <person name="Zhou B."/>
            <person name="Zhang Y."/>
            <person name="Chen Z."/>
            <person name="Xu S."/>
            <person name="Zhu R."/>
            <person name="Wang S."/>
            <person name="Zhang T."/>
            <person name="Zhao G."/>
        </authorList>
    </citation>
    <scope>NUCLEOTIDE SEQUENCE [LARGE SCALE GENOMIC DNA]</scope>
    <source>
        <strain evidence="3">cv. Xinhai21</strain>
        <tissue evidence="2">Leaf</tissue>
    </source>
</reference>
<feature type="region of interest" description="Disordered" evidence="1">
    <location>
        <begin position="1"/>
        <end position="59"/>
    </location>
</feature>
<feature type="compositionally biased region" description="Basic and acidic residues" evidence="1">
    <location>
        <begin position="36"/>
        <end position="47"/>
    </location>
</feature>
<feature type="compositionally biased region" description="Basic residues" evidence="1">
    <location>
        <begin position="48"/>
        <end position="57"/>
    </location>
</feature>
<accession>A0A2P5Y2X4</accession>
<evidence type="ECO:0000313" key="2">
    <source>
        <dbReference type="EMBL" id="PPS09959.1"/>
    </source>
</evidence>